<accession>A0ABP7A9Z1</accession>
<dbReference type="EC" id="3.5.4.4" evidence="3"/>
<gene>
    <name evidence="8" type="ORF">GCM10022236_32740</name>
</gene>
<reference evidence="9" key="1">
    <citation type="journal article" date="2019" name="Int. J. Syst. Evol. Microbiol.">
        <title>The Global Catalogue of Microorganisms (GCM) 10K type strain sequencing project: providing services to taxonomists for standard genome sequencing and annotation.</title>
        <authorList>
            <consortium name="The Broad Institute Genomics Platform"/>
            <consortium name="The Broad Institute Genome Sequencing Center for Infectious Disease"/>
            <person name="Wu L."/>
            <person name="Ma J."/>
        </authorList>
    </citation>
    <scope>NUCLEOTIDE SEQUENCE [LARGE SCALE GENOMIC DNA]</scope>
    <source>
        <strain evidence="9">JCM 16929</strain>
    </source>
</reference>
<evidence type="ECO:0000256" key="2">
    <source>
        <dbReference type="ARBA" id="ARBA00006676"/>
    </source>
</evidence>
<dbReference type="NCBIfam" id="NF006847">
    <property type="entry name" value="PRK09358.1-2"/>
    <property type="match status" value="1"/>
</dbReference>
<keyword evidence="9" id="KW-1185">Reference proteome</keyword>
<dbReference type="InterPro" id="IPR032466">
    <property type="entry name" value="Metal_Hydrolase"/>
</dbReference>
<evidence type="ECO:0000256" key="1">
    <source>
        <dbReference type="ARBA" id="ARBA00001947"/>
    </source>
</evidence>
<comment type="cofactor">
    <cofactor evidence="1">
        <name>Zn(2+)</name>
        <dbReference type="ChEBI" id="CHEBI:29105"/>
    </cofactor>
</comment>
<dbReference type="PANTHER" id="PTHR11409:SF43">
    <property type="entry name" value="ADENOSINE DEAMINASE"/>
    <property type="match status" value="1"/>
</dbReference>
<evidence type="ECO:0000259" key="7">
    <source>
        <dbReference type="Pfam" id="PF00962"/>
    </source>
</evidence>
<dbReference type="Gene3D" id="3.20.20.140">
    <property type="entry name" value="Metal-dependent hydrolases"/>
    <property type="match status" value="1"/>
</dbReference>
<evidence type="ECO:0000313" key="8">
    <source>
        <dbReference type="EMBL" id="GAA3627868.1"/>
    </source>
</evidence>
<evidence type="ECO:0000256" key="4">
    <source>
        <dbReference type="ARBA" id="ARBA00022723"/>
    </source>
</evidence>
<evidence type="ECO:0000256" key="3">
    <source>
        <dbReference type="ARBA" id="ARBA00012784"/>
    </source>
</evidence>
<dbReference type="PANTHER" id="PTHR11409">
    <property type="entry name" value="ADENOSINE DEAMINASE"/>
    <property type="match status" value="1"/>
</dbReference>
<sequence>MSLDPELLRALPKVCLHDHLDGGLRPTTIVEIAGEIGHELPATDPDALRTWFVDSCNSGSLVDYLVTFDQTIAVMQRAQDLRRVAREFVEDLAADGVIYGEARWAPEQHTRAGLTVAQAVEAVRDGLAEGMSAAAERGHEIVVRQLVTAMRHVPEPTTEIAELAVRYRNDSVAGFDIAGAEKGFPPERFLASFQLLRQASAFYTIHAGEADDLRSIWGAVCLCDANRIGHGVAIADDVTVADDGHEVVGDFAAYVRDQQIALEMCPSSNVQTAAVPSLAEHPIARLDALGFRVTVNSDNQLMSGTNLSRELGLVAEQFDLGVEDCRRFAVNAAKSAFAPWDLKRRLVERITSF</sequence>
<comment type="caution">
    <text evidence="8">The sequence shown here is derived from an EMBL/GenBank/DDBJ whole genome shotgun (WGS) entry which is preliminary data.</text>
</comment>
<dbReference type="InterPro" id="IPR006330">
    <property type="entry name" value="Ado/ade_deaminase"/>
</dbReference>
<feature type="domain" description="Adenosine deaminase" evidence="7">
    <location>
        <begin position="12"/>
        <end position="351"/>
    </location>
</feature>
<dbReference type="Pfam" id="PF00962">
    <property type="entry name" value="A_deaminase"/>
    <property type="match status" value="1"/>
</dbReference>
<evidence type="ECO:0000313" key="9">
    <source>
        <dbReference type="Proteomes" id="UP001501490"/>
    </source>
</evidence>
<keyword evidence="4" id="KW-0479">Metal-binding</keyword>
<keyword evidence="6" id="KW-0862">Zinc</keyword>
<name>A0ABP7A9Z1_9ACTN</name>
<dbReference type="NCBIfam" id="TIGR01430">
    <property type="entry name" value="aden_deam"/>
    <property type="match status" value="1"/>
</dbReference>
<protein>
    <recommendedName>
        <fullName evidence="3">adenosine deaminase</fullName>
        <ecNumber evidence="3">3.5.4.4</ecNumber>
    </recommendedName>
</protein>
<dbReference type="InterPro" id="IPR001365">
    <property type="entry name" value="A_deaminase_dom"/>
</dbReference>
<comment type="similarity">
    <text evidence="2">Belongs to the metallo-dependent hydrolases superfamily. Adenosine and AMP deaminases family.</text>
</comment>
<evidence type="ECO:0000256" key="6">
    <source>
        <dbReference type="ARBA" id="ARBA00022833"/>
    </source>
</evidence>
<organism evidence="8 9">
    <name type="scientific">Microlunatus ginsengisoli</name>
    <dbReference type="NCBI Taxonomy" id="363863"/>
    <lineage>
        <taxon>Bacteria</taxon>
        <taxon>Bacillati</taxon>
        <taxon>Actinomycetota</taxon>
        <taxon>Actinomycetes</taxon>
        <taxon>Propionibacteriales</taxon>
        <taxon>Propionibacteriaceae</taxon>
        <taxon>Microlunatus</taxon>
    </lineage>
</organism>
<dbReference type="Proteomes" id="UP001501490">
    <property type="component" value="Unassembled WGS sequence"/>
</dbReference>
<dbReference type="EMBL" id="BAABAB010000022">
    <property type="protein sequence ID" value="GAA3627868.1"/>
    <property type="molecule type" value="Genomic_DNA"/>
</dbReference>
<keyword evidence="5" id="KW-0378">Hydrolase</keyword>
<dbReference type="RefSeq" id="WP_344806440.1">
    <property type="nucleotide sequence ID" value="NZ_BAABAB010000022.1"/>
</dbReference>
<evidence type="ECO:0000256" key="5">
    <source>
        <dbReference type="ARBA" id="ARBA00022801"/>
    </source>
</evidence>
<proteinExistence type="inferred from homology"/>
<dbReference type="SUPFAM" id="SSF51556">
    <property type="entry name" value="Metallo-dependent hydrolases"/>
    <property type="match status" value="1"/>
</dbReference>